<dbReference type="RefSeq" id="WP_114578148.1">
    <property type="nucleotide sequence ID" value="NZ_JAIVEF010000001.1"/>
</dbReference>
<feature type="transmembrane region" description="Helical" evidence="1">
    <location>
        <begin position="213"/>
        <end position="233"/>
    </location>
</feature>
<feature type="transmembrane region" description="Helical" evidence="1">
    <location>
        <begin position="69"/>
        <end position="90"/>
    </location>
</feature>
<dbReference type="InterPro" id="IPR002749">
    <property type="entry name" value="DUF63"/>
</dbReference>
<gene>
    <name evidence="2" type="ORF">ACFPFO_09820</name>
</gene>
<dbReference type="EMBL" id="JBHSJG010000036">
    <property type="protein sequence ID" value="MFC4988045.1"/>
    <property type="molecule type" value="Genomic_DNA"/>
</dbReference>
<dbReference type="PANTHER" id="PTHR40700:SF1">
    <property type="entry name" value="DUF63 DOMAIN-CONTAINING PROTEIN"/>
    <property type="match status" value="1"/>
</dbReference>
<reference evidence="2 3" key="1">
    <citation type="journal article" date="2019" name="Int. J. Syst. Evol. Microbiol.">
        <title>The Global Catalogue of Microorganisms (GCM) 10K type strain sequencing project: providing services to taxonomists for standard genome sequencing and annotation.</title>
        <authorList>
            <consortium name="The Broad Institute Genomics Platform"/>
            <consortium name="The Broad Institute Genome Sequencing Center for Infectious Disease"/>
            <person name="Wu L."/>
            <person name="Ma J."/>
        </authorList>
    </citation>
    <scope>NUCLEOTIDE SEQUENCE [LARGE SCALE GENOMIC DNA]</scope>
    <source>
        <strain evidence="2 3">CGMCC 1.15824</strain>
    </source>
</reference>
<dbReference type="PANTHER" id="PTHR40700">
    <property type="entry name" value="HYPOTHETICAL MEMBRANE PROTEIN, CONSERVED, DUF63 FAMILY"/>
    <property type="match status" value="1"/>
</dbReference>
<dbReference type="AlphaFoldDB" id="A0ABD5QEG4"/>
<keyword evidence="1" id="KW-0812">Transmembrane</keyword>
<dbReference type="Pfam" id="PF01889">
    <property type="entry name" value="DUF63"/>
    <property type="match status" value="1"/>
</dbReference>
<comment type="caution">
    <text evidence="2">The sequence shown here is derived from an EMBL/GenBank/DDBJ whole genome shotgun (WGS) entry which is preliminary data.</text>
</comment>
<evidence type="ECO:0000256" key="1">
    <source>
        <dbReference type="SAM" id="Phobius"/>
    </source>
</evidence>
<feature type="transmembrane region" description="Helical" evidence="1">
    <location>
        <begin position="102"/>
        <end position="124"/>
    </location>
</feature>
<proteinExistence type="predicted"/>
<organism evidence="2 3">
    <name type="scientific">Saliphagus infecundisoli</name>
    <dbReference type="NCBI Taxonomy" id="1849069"/>
    <lineage>
        <taxon>Archaea</taxon>
        <taxon>Methanobacteriati</taxon>
        <taxon>Methanobacteriota</taxon>
        <taxon>Stenosarchaea group</taxon>
        <taxon>Halobacteria</taxon>
        <taxon>Halobacteriales</taxon>
        <taxon>Natrialbaceae</taxon>
        <taxon>Saliphagus</taxon>
    </lineage>
</organism>
<keyword evidence="1" id="KW-1133">Transmembrane helix</keyword>
<sequence length="268" mass="27277">MVVPDEFVLPAWYVLAPLVAVLAGAGAALWRLRARVTDGLVLALAPWMMVGSTLYVLEGIGGLPDWITPFVGAPTVYLTVAAIAALVWLAAVVSSSSPARPVGLIGLLTLAAAVAVAVSFGAGAGSIEPFWPAVALVATVIVTALAWAAVGALSGETIAVTRATGALVVFGHTLDGVTTAVGYDHLGVAETVPASRIILGVGEALPTAAYLGAGWPFALVKVALSASIVYLFTEYVREEPDQARLVLAFVAAVGLGPGFHNLVLFLVA</sequence>
<evidence type="ECO:0000313" key="2">
    <source>
        <dbReference type="EMBL" id="MFC4988045.1"/>
    </source>
</evidence>
<feature type="transmembrane region" description="Helical" evidence="1">
    <location>
        <begin position="130"/>
        <end position="153"/>
    </location>
</feature>
<feature type="transmembrane region" description="Helical" evidence="1">
    <location>
        <begin position="39"/>
        <end position="57"/>
    </location>
</feature>
<name>A0ABD5QEG4_9EURY</name>
<keyword evidence="3" id="KW-1185">Reference proteome</keyword>
<keyword evidence="1" id="KW-0472">Membrane</keyword>
<accession>A0ABD5QEG4</accession>
<evidence type="ECO:0000313" key="3">
    <source>
        <dbReference type="Proteomes" id="UP001595925"/>
    </source>
</evidence>
<dbReference type="Proteomes" id="UP001595925">
    <property type="component" value="Unassembled WGS sequence"/>
</dbReference>
<feature type="transmembrane region" description="Helical" evidence="1">
    <location>
        <begin position="165"/>
        <end position="183"/>
    </location>
</feature>
<feature type="transmembrane region" description="Helical" evidence="1">
    <location>
        <begin position="12"/>
        <end position="32"/>
    </location>
</feature>
<protein>
    <submittedName>
        <fullName evidence="2">DUF63 family protein</fullName>
    </submittedName>
</protein>
<feature type="transmembrane region" description="Helical" evidence="1">
    <location>
        <begin position="245"/>
        <end position="267"/>
    </location>
</feature>